<dbReference type="PROSITE" id="PS51071">
    <property type="entry name" value="HTH_RPIR"/>
    <property type="match status" value="1"/>
</dbReference>
<dbReference type="InterPro" id="IPR047640">
    <property type="entry name" value="RpiR-like"/>
</dbReference>
<sequence length="271" mass="31045">MTNQHSLNDRITEHYDRLTQSSRRVAEYLQGNPEKILMLSTGEIADACHVSKTSVSRFIRQLGYDDHVALRQELMTEREKGTPILTTTIEDPSIRHEMSALEQLWNQLAVMDTKPLIDSMINAKRVVVIGYRNSYPLAMHFRQQLMQCRDNVSLLPLPGQTLGEDISMLNDDDFVILMGIRRRVEHFGRLVEFLQGKPSLLITDQSGQQYANKFEHVLICHMNNQAPLDSYAVPMSLISYLVNKVYRQLGSNAVKQSRNISHSYAALREVE</sequence>
<keyword evidence="3" id="KW-1185">Reference proteome</keyword>
<dbReference type="Gene3D" id="3.40.50.10490">
    <property type="entry name" value="Glucose-6-phosphate isomerase like protein, domain 1"/>
    <property type="match status" value="1"/>
</dbReference>
<name>A0ABS7YSM5_9VIBR</name>
<dbReference type="InterPro" id="IPR001347">
    <property type="entry name" value="SIS_dom"/>
</dbReference>
<dbReference type="PANTHER" id="PTHR30514:SF18">
    <property type="entry name" value="RPIR-FAMILY TRANSCRIPTIONAL REGULATOR"/>
    <property type="match status" value="1"/>
</dbReference>
<dbReference type="EMBL" id="JAIWIU010000105">
    <property type="protein sequence ID" value="MCA2017434.1"/>
    <property type="molecule type" value="Genomic_DNA"/>
</dbReference>
<dbReference type="InterPro" id="IPR000281">
    <property type="entry name" value="HTH_RpiR"/>
</dbReference>
<dbReference type="RefSeq" id="WP_225251167.1">
    <property type="nucleotide sequence ID" value="NZ_JAIWIU010000105.1"/>
</dbReference>
<gene>
    <name evidence="2" type="ORF">LDJ79_15020</name>
</gene>
<dbReference type="SUPFAM" id="SSF53697">
    <property type="entry name" value="SIS domain"/>
    <property type="match status" value="1"/>
</dbReference>
<dbReference type="Pfam" id="PF01380">
    <property type="entry name" value="SIS"/>
    <property type="match status" value="1"/>
</dbReference>
<reference evidence="3" key="1">
    <citation type="submission" date="2023-07" db="EMBL/GenBank/DDBJ databases">
        <title>Molecular identification of indigenous halophilic bacteria isolated from red sea cost, biodegradation of synthetic dyes and assessment of degraded metabolite toxicity.</title>
        <authorList>
            <person name="Chaieb K."/>
            <person name="Altayb H.N."/>
        </authorList>
    </citation>
    <scope>NUCLEOTIDE SEQUENCE [LARGE SCALE GENOMIC DNA]</scope>
    <source>
        <strain evidence="3">K20</strain>
    </source>
</reference>
<dbReference type="PANTHER" id="PTHR30514">
    <property type="entry name" value="GLUCOKINASE"/>
    <property type="match status" value="1"/>
</dbReference>
<evidence type="ECO:0000313" key="3">
    <source>
        <dbReference type="Proteomes" id="UP001199044"/>
    </source>
</evidence>
<dbReference type="InterPro" id="IPR009057">
    <property type="entry name" value="Homeodomain-like_sf"/>
</dbReference>
<organism evidence="2 3">
    <name type="scientific">Vibrio tritonius</name>
    <dbReference type="NCBI Taxonomy" id="1435069"/>
    <lineage>
        <taxon>Bacteria</taxon>
        <taxon>Pseudomonadati</taxon>
        <taxon>Pseudomonadota</taxon>
        <taxon>Gammaproteobacteria</taxon>
        <taxon>Vibrionales</taxon>
        <taxon>Vibrionaceae</taxon>
        <taxon>Vibrio</taxon>
    </lineage>
</organism>
<feature type="domain" description="HTH rpiR-type" evidence="1">
    <location>
        <begin position="5"/>
        <end position="81"/>
    </location>
</feature>
<dbReference type="InterPro" id="IPR046348">
    <property type="entry name" value="SIS_dom_sf"/>
</dbReference>
<evidence type="ECO:0000313" key="2">
    <source>
        <dbReference type="EMBL" id="MCA2017434.1"/>
    </source>
</evidence>
<dbReference type="Gene3D" id="1.10.10.10">
    <property type="entry name" value="Winged helix-like DNA-binding domain superfamily/Winged helix DNA-binding domain"/>
    <property type="match status" value="1"/>
</dbReference>
<protein>
    <submittedName>
        <fullName evidence="2">MurR/RpiR family transcriptional regulator</fullName>
    </submittedName>
</protein>
<dbReference type="Proteomes" id="UP001199044">
    <property type="component" value="Unassembled WGS sequence"/>
</dbReference>
<proteinExistence type="predicted"/>
<evidence type="ECO:0000259" key="1">
    <source>
        <dbReference type="PROSITE" id="PS51071"/>
    </source>
</evidence>
<dbReference type="InterPro" id="IPR036388">
    <property type="entry name" value="WH-like_DNA-bd_sf"/>
</dbReference>
<comment type="caution">
    <text evidence="2">The sequence shown here is derived from an EMBL/GenBank/DDBJ whole genome shotgun (WGS) entry which is preliminary data.</text>
</comment>
<dbReference type="SUPFAM" id="SSF46689">
    <property type="entry name" value="Homeodomain-like"/>
    <property type="match status" value="1"/>
</dbReference>
<dbReference type="Pfam" id="PF01418">
    <property type="entry name" value="HTH_6"/>
    <property type="match status" value="1"/>
</dbReference>
<accession>A0ABS7YSM5</accession>